<dbReference type="EMBL" id="UHID01000007">
    <property type="protein sequence ID" value="SUP60574.1"/>
    <property type="molecule type" value="Genomic_DNA"/>
</dbReference>
<dbReference type="Proteomes" id="UP000254150">
    <property type="component" value="Unassembled WGS sequence"/>
</dbReference>
<dbReference type="PANTHER" id="PTHR43433:SF5">
    <property type="entry name" value="AB HYDROLASE-1 DOMAIN-CONTAINING PROTEIN"/>
    <property type="match status" value="1"/>
</dbReference>
<name>A0A380P6X9_STRGR</name>
<organism evidence="2 3">
    <name type="scientific">Streptomyces griseus</name>
    <dbReference type="NCBI Taxonomy" id="1911"/>
    <lineage>
        <taxon>Bacteria</taxon>
        <taxon>Bacillati</taxon>
        <taxon>Actinomycetota</taxon>
        <taxon>Actinomycetes</taxon>
        <taxon>Kitasatosporales</taxon>
        <taxon>Streptomycetaceae</taxon>
        <taxon>Streptomyces</taxon>
    </lineage>
</organism>
<evidence type="ECO:0000313" key="3">
    <source>
        <dbReference type="Proteomes" id="UP000254150"/>
    </source>
</evidence>
<sequence>MTPPATTPRTHWIEPVPGVRLWVEEHGDPDAPALLLVMGAASSGLAWPDPLVHGLALRHRVIRYDHRDTGRSTWSYAEQPYAVSDLAGDAVAVLDALGVERAHAVGMSLGGILVQLLVTDHPDRLLSATVFGTCAASEAPWTRADGTRATPADLPPVDPRLIEAWSRPPEERDEATEIEHRLRHWKLLNGDQVPFDEAFFRDQEERIIRHTGHSGASTAHAQADQSGLVRTAGLARNQVPFLVISAPADPVYPPEHAVHLSQAVGAARLVEVAGLGHALPPAVWPRLARAIEEHTARTGS</sequence>
<dbReference type="InterPro" id="IPR050471">
    <property type="entry name" value="AB_hydrolase"/>
</dbReference>
<evidence type="ECO:0000259" key="1">
    <source>
        <dbReference type="Pfam" id="PF00561"/>
    </source>
</evidence>
<dbReference type="PANTHER" id="PTHR43433">
    <property type="entry name" value="HYDROLASE, ALPHA/BETA FOLD FAMILY PROTEIN"/>
    <property type="match status" value="1"/>
</dbReference>
<dbReference type="RefSeq" id="WP_100454018.1">
    <property type="nucleotide sequence ID" value="NZ_UHID01000007.1"/>
</dbReference>
<dbReference type="Gene3D" id="3.40.50.1820">
    <property type="entry name" value="alpha/beta hydrolase"/>
    <property type="match status" value="1"/>
</dbReference>
<dbReference type="SUPFAM" id="SSF53474">
    <property type="entry name" value="alpha/beta-Hydrolases"/>
    <property type="match status" value="1"/>
</dbReference>
<accession>A0A380P6X9</accession>
<dbReference type="AlphaFoldDB" id="A0A380P6X9"/>
<dbReference type="InterPro" id="IPR000073">
    <property type="entry name" value="AB_hydrolase_1"/>
</dbReference>
<protein>
    <submittedName>
        <fullName evidence="2">Hydrolase</fullName>
        <ecNumber evidence="2">3.1.1.24</ecNumber>
    </submittedName>
</protein>
<dbReference type="InterPro" id="IPR029058">
    <property type="entry name" value="AB_hydrolase_fold"/>
</dbReference>
<dbReference type="EC" id="3.1.1.24" evidence="2"/>
<dbReference type="GO" id="GO:0004806">
    <property type="term" value="F:triacylglycerol lipase activity"/>
    <property type="evidence" value="ECO:0007669"/>
    <property type="project" value="TreeGrafter"/>
</dbReference>
<keyword evidence="2" id="KW-0378">Hydrolase</keyword>
<gene>
    <name evidence="2" type="primary">catD_2</name>
    <name evidence="2" type="ORF">NCTC7807_04645</name>
</gene>
<reference evidence="2 3" key="1">
    <citation type="submission" date="2018-06" db="EMBL/GenBank/DDBJ databases">
        <authorList>
            <consortium name="Pathogen Informatics"/>
            <person name="Doyle S."/>
        </authorList>
    </citation>
    <scope>NUCLEOTIDE SEQUENCE [LARGE SCALE GENOMIC DNA]</scope>
    <source>
        <strain evidence="2 3">NCTC7807</strain>
    </source>
</reference>
<feature type="domain" description="AB hydrolase-1" evidence="1">
    <location>
        <begin position="32"/>
        <end position="278"/>
    </location>
</feature>
<dbReference type="GO" id="GO:0047570">
    <property type="term" value="F:3-oxoadipate enol-lactonase activity"/>
    <property type="evidence" value="ECO:0007669"/>
    <property type="project" value="UniProtKB-EC"/>
</dbReference>
<dbReference type="Pfam" id="PF00561">
    <property type="entry name" value="Abhydrolase_1"/>
    <property type="match status" value="1"/>
</dbReference>
<evidence type="ECO:0000313" key="2">
    <source>
        <dbReference type="EMBL" id="SUP60574.1"/>
    </source>
</evidence>
<proteinExistence type="predicted"/>
<dbReference type="GO" id="GO:0046503">
    <property type="term" value="P:glycerolipid catabolic process"/>
    <property type="evidence" value="ECO:0007669"/>
    <property type="project" value="TreeGrafter"/>
</dbReference>